<keyword evidence="1" id="KW-0863">Zinc-finger</keyword>
<organism evidence="4 5">
    <name type="scientific">Vulpes vulpes</name>
    <name type="common">Red fox</name>
    <dbReference type="NCBI Taxonomy" id="9627"/>
    <lineage>
        <taxon>Eukaryota</taxon>
        <taxon>Metazoa</taxon>
        <taxon>Chordata</taxon>
        <taxon>Craniata</taxon>
        <taxon>Vertebrata</taxon>
        <taxon>Euteleostomi</taxon>
        <taxon>Mammalia</taxon>
        <taxon>Eutheria</taxon>
        <taxon>Laurasiatheria</taxon>
        <taxon>Carnivora</taxon>
        <taxon>Caniformia</taxon>
        <taxon>Canidae</taxon>
        <taxon>Vulpes</taxon>
    </lineage>
</organism>
<reference evidence="4" key="1">
    <citation type="submission" date="2025-05" db="UniProtKB">
        <authorList>
            <consortium name="RefSeq"/>
        </authorList>
    </citation>
    <scope>NUCLEOTIDE SEQUENCE [LARGE SCALE GENOMIC DNA]</scope>
</reference>
<feature type="region of interest" description="Disordered" evidence="2">
    <location>
        <begin position="409"/>
        <end position="444"/>
    </location>
</feature>
<dbReference type="GeneID" id="112914115"/>
<evidence type="ECO:0000313" key="5">
    <source>
        <dbReference type="RefSeq" id="XP_072591250.1"/>
    </source>
</evidence>
<keyword evidence="4" id="KW-1185">Reference proteome</keyword>
<gene>
    <name evidence="5" type="primary">SMAP1</name>
</gene>
<name>A0ABM4YLT6_VULVU</name>
<feature type="compositionally biased region" description="Low complexity" evidence="2">
    <location>
        <begin position="429"/>
        <end position="444"/>
    </location>
</feature>
<feature type="domain" description="Arf-GAP" evidence="3">
    <location>
        <begin position="18"/>
        <end position="143"/>
    </location>
</feature>
<dbReference type="InterPro" id="IPR038508">
    <property type="entry name" value="ArfGAP_dom_sf"/>
</dbReference>
<keyword evidence="1" id="KW-0862">Zinc</keyword>
<dbReference type="PROSITE" id="PS50115">
    <property type="entry name" value="ARFGAP"/>
    <property type="match status" value="1"/>
</dbReference>
<dbReference type="PRINTS" id="PR00405">
    <property type="entry name" value="REVINTRACTNG"/>
</dbReference>
<feature type="compositionally biased region" description="Basic and acidic residues" evidence="2">
    <location>
        <begin position="165"/>
        <end position="178"/>
    </location>
</feature>
<dbReference type="Gene3D" id="1.10.220.150">
    <property type="entry name" value="Arf GTPase activating protein"/>
    <property type="match status" value="1"/>
</dbReference>
<reference evidence="5" key="2">
    <citation type="submission" date="2025-08" db="UniProtKB">
        <authorList>
            <consortium name="RefSeq"/>
        </authorList>
    </citation>
    <scope>IDENTIFICATION</scope>
    <source>
        <tissue evidence="5">Cell line</tissue>
    </source>
</reference>
<feature type="compositionally biased region" description="Polar residues" evidence="2">
    <location>
        <begin position="409"/>
        <end position="428"/>
    </location>
</feature>
<keyword evidence="1" id="KW-0479">Metal-binding</keyword>
<dbReference type="InterPro" id="IPR051718">
    <property type="entry name" value="ARF_GTPase-activating"/>
</dbReference>
<accession>A0ABM4YLT6</accession>
<sequence>MATRSCREKAQKLNEQHQLILSKLLREEDNKYCADCEAKGPRWASWNIGVFICIRCAGIHRNLGVHISRVKSVNLDQWTPEQIQCMQDMGNTKARLLYEANLPENFRRPQTDQAVEFFIRDKYEKKKYYDKNAIAITNKEKEKKKEEKKKEKEPEKPVKPLTTEKLQKKEDQQLEPKKSTSPKKAAEPTVDLLGLDGPAEAPVTNGNTTTVPSLNDDLDIFGPMISNPLPATVIPPAQGTPSIPAAASLSTVISGDLDLFTEQATKSEEVAKKQLSKDSILSLYGTGTIQQQSTPGVFMGPTNIPFTSQAPTAFQGFPSMGVPVPAPAAPGLLGNVMGQSASMMVGMPMPNGFMGNAQTGVMPLPPNVVGPQGGMVGQMGAPQSKFGLPQAQQPQWNLSQMNQQMAGMSISSTNPTVGFGQPPNTTAGWSGSSSGQTLSTQLWK</sequence>
<feature type="compositionally biased region" description="Basic and acidic residues" evidence="2">
    <location>
        <begin position="140"/>
        <end position="158"/>
    </location>
</feature>
<evidence type="ECO:0000259" key="3">
    <source>
        <dbReference type="PROSITE" id="PS50115"/>
    </source>
</evidence>
<dbReference type="SUPFAM" id="SSF57863">
    <property type="entry name" value="ArfGap/RecO-like zinc finger"/>
    <property type="match status" value="1"/>
</dbReference>
<feature type="region of interest" description="Disordered" evidence="2">
    <location>
        <begin position="140"/>
        <end position="211"/>
    </location>
</feature>
<dbReference type="Proteomes" id="UP001652641">
    <property type="component" value="Chromosome 1"/>
</dbReference>
<dbReference type="InterPro" id="IPR044732">
    <property type="entry name" value="ArfGAP_SMAP1-like"/>
</dbReference>
<dbReference type="RefSeq" id="XP_072591250.1">
    <property type="nucleotide sequence ID" value="XM_072735149.1"/>
</dbReference>
<protein>
    <submittedName>
        <fullName evidence="5">Stromal membrane-associated protein 1 isoform X3</fullName>
    </submittedName>
</protein>
<dbReference type="PANTHER" id="PTHR45705:SF8">
    <property type="entry name" value="STROMAL MEMBRANE-ASSOCIATED PROTEIN 1"/>
    <property type="match status" value="1"/>
</dbReference>
<dbReference type="InterPro" id="IPR037278">
    <property type="entry name" value="ARFGAP/RecO"/>
</dbReference>
<dbReference type="CDD" id="cd08839">
    <property type="entry name" value="ArfGap_SMAP"/>
    <property type="match status" value="1"/>
</dbReference>
<dbReference type="SMART" id="SM00105">
    <property type="entry name" value="ArfGap"/>
    <property type="match status" value="1"/>
</dbReference>
<dbReference type="Pfam" id="PF01412">
    <property type="entry name" value="ArfGap"/>
    <property type="match status" value="1"/>
</dbReference>
<evidence type="ECO:0000256" key="1">
    <source>
        <dbReference type="PROSITE-ProRule" id="PRU00288"/>
    </source>
</evidence>
<evidence type="ECO:0000256" key="2">
    <source>
        <dbReference type="SAM" id="MobiDB-lite"/>
    </source>
</evidence>
<dbReference type="PANTHER" id="PTHR45705">
    <property type="entry name" value="FI20236P1"/>
    <property type="match status" value="1"/>
</dbReference>
<dbReference type="InterPro" id="IPR001164">
    <property type="entry name" value="ArfGAP_dom"/>
</dbReference>
<evidence type="ECO:0000313" key="4">
    <source>
        <dbReference type="Proteomes" id="UP001652641"/>
    </source>
</evidence>
<proteinExistence type="predicted"/>